<comment type="caution">
    <text evidence="1">The sequence shown here is derived from an EMBL/GenBank/DDBJ whole genome shotgun (WGS) entry which is preliminary data.</text>
</comment>
<dbReference type="Proteomes" id="UP000321571">
    <property type="component" value="Unassembled WGS sequence"/>
</dbReference>
<evidence type="ECO:0000313" key="2">
    <source>
        <dbReference type="Proteomes" id="UP000321571"/>
    </source>
</evidence>
<proteinExistence type="predicted"/>
<organism evidence="1 2">
    <name type="scientific">Aeromicrobium terrae</name>
    <dbReference type="NCBI Taxonomy" id="2498846"/>
    <lineage>
        <taxon>Bacteria</taxon>
        <taxon>Bacillati</taxon>
        <taxon>Actinomycetota</taxon>
        <taxon>Actinomycetes</taxon>
        <taxon>Propionibacteriales</taxon>
        <taxon>Nocardioidaceae</taxon>
        <taxon>Aeromicrobium</taxon>
    </lineage>
</organism>
<dbReference type="RefSeq" id="WP_147687546.1">
    <property type="nucleotide sequence ID" value="NZ_VDUX01000008.1"/>
</dbReference>
<evidence type="ECO:0000313" key="1">
    <source>
        <dbReference type="EMBL" id="TXL57277.1"/>
    </source>
</evidence>
<keyword evidence="2" id="KW-1185">Reference proteome</keyword>
<gene>
    <name evidence="1" type="ORF">FHP06_14645</name>
</gene>
<sequence length="136" mass="14079">MDRSTAVRIGIAGIVASLGLAVGGVALASADSDGPDLGVHPGAPHRAERGDLAKSLAKELGVSESKVKDALDAVRDQHRPGRVDRDEVRKEVRADLVKPLDKAVEDGTLTKADKASVLKAFNAKILGGGFGRPGPR</sequence>
<dbReference type="OrthoDB" id="3790284at2"/>
<dbReference type="AlphaFoldDB" id="A0A5C8NCG5"/>
<reference evidence="1 2" key="1">
    <citation type="submission" date="2019-06" db="EMBL/GenBank/DDBJ databases">
        <title>Aeromicrobium sp. nov., isolated from a maize field.</title>
        <authorList>
            <person name="Lin S.-Y."/>
            <person name="Tsai C.-F."/>
            <person name="Young C.-C."/>
        </authorList>
    </citation>
    <scope>NUCLEOTIDE SEQUENCE [LARGE SCALE GENOMIC DNA]</scope>
    <source>
        <strain evidence="1 2">CC-CFT486</strain>
    </source>
</reference>
<protein>
    <submittedName>
        <fullName evidence="1">Uncharacterized protein</fullName>
    </submittedName>
</protein>
<dbReference type="EMBL" id="VDUX01000008">
    <property type="protein sequence ID" value="TXL57277.1"/>
    <property type="molecule type" value="Genomic_DNA"/>
</dbReference>
<name>A0A5C8NCG5_9ACTN</name>
<accession>A0A5C8NCG5</accession>